<evidence type="ECO:0000313" key="3">
    <source>
        <dbReference type="Proteomes" id="UP000243524"/>
    </source>
</evidence>
<name>A0A2I0QW44_9BACI</name>
<proteinExistence type="predicted"/>
<dbReference type="RefSeq" id="WP_101330074.1">
    <property type="nucleotide sequence ID" value="NZ_PJNH01000001.1"/>
</dbReference>
<comment type="caution">
    <text evidence="2">The sequence shown here is derived from an EMBL/GenBank/DDBJ whole genome shotgun (WGS) entry which is preliminary data.</text>
</comment>
<evidence type="ECO:0008006" key="4">
    <source>
        <dbReference type="Google" id="ProtNLM"/>
    </source>
</evidence>
<sequence length="62" mass="7186">MPNHMLQQARQAIQNLGNGNRKQNDEEIQSIQSSIQAAYEQCSPEEEQELRELEAKLQQHHS</sequence>
<evidence type="ECO:0000313" key="2">
    <source>
        <dbReference type="EMBL" id="PKR78330.1"/>
    </source>
</evidence>
<reference evidence="2 3" key="1">
    <citation type="submission" date="2017-06" db="EMBL/GenBank/DDBJ databases">
        <title>the draft geome sequence of Illustriluteabacillus marina B3227.</title>
        <authorList>
            <person name="He R.-H."/>
            <person name="Du Z.-J."/>
        </authorList>
    </citation>
    <scope>NUCLEOTIDE SEQUENCE [LARGE SCALE GENOMIC DNA]</scope>
    <source>
        <strain evidence="2 3">B3227</strain>
    </source>
</reference>
<accession>A0A2I0QW44</accession>
<evidence type="ECO:0000256" key="1">
    <source>
        <dbReference type="SAM" id="MobiDB-lite"/>
    </source>
</evidence>
<organism evidence="2 3">
    <name type="scientific">Halalkalibacillus sediminis</name>
    <dbReference type="NCBI Taxonomy" id="2018042"/>
    <lineage>
        <taxon>Bacteria</taxon>
        <taxon>Bacillati</taxon>
        <taxon>Bacillota</taxon>
        <taxon>Bacilli</taxon>
        <taxon>Bacillales</taxon>
        <taxon>Bacillaceae</taxon>
        <taxon>Halalkalibacillus</taxon>
    </lineage>
</organism>
<keyword evidence="3" id="KW-1185">Reference proteome</keyword>
<protein>
    <recommendedName>
        <fullName evidence="4">DUF3813 domain-containing protein</fullName>
    </recommendedName>
</protein>
<gene>
    <name evidence="2" type="ORF">CEY16_00805</name>
</gene>
<dbReference type="AlphaFoldDB" id="A0A2I0QW44"/>
<feature type="region of interest" description="Disordered" evidence="1">
    <location>
        <begin position="14"/>
        <end position="62"/>
    </location>
</feature>
<dbReference type="Pfam" id="PF12758">
    <property type="entry name" value="DUF3813"/>
    <property type="match status" value="1"/>
</dbReference>
<feature type="compositionally biased region" description="Basic and acidic residues" evidence="1">
    <location>
        <begin position="50"/>
        <end position="62"/>
    </location>
</feature>
<dbReference type="InterPro" id="IPR024217">
    <property type="entry name" value="DUF3813"/>
</dbReference>
<dbReference type="EMBL" id="PJNH01000001">
    <property type="protein sequence ID" value="PKR78330.1"/>
    <property type="molecule type" value="Genomic_DNA"/>
</dbReference>
<dbReference type="Proteomes" id="UP000243524">
    <property type="component" value="Unassembled WGS sequence"/>
</dbReference>